<evidence type="ECO:0000313" key="2">
    <source>
        <dbReference type="Proteomes" id="UP001153069"/>
    </source>
</evidence>
<sequence>MREILSKLPGVFIQGLYCVDADGTVIFEKKLPKEATIASEAIAARFNATIIGNYEDAIYCNTAGDPQLLDEVNSLWGEPVPIPVDSLANDGPQFHKLVFMSNDVDMLRDDMRPELELLAKENGATVTTSFPTVLEILPEGCSKALGVRKLCEKLGVDPGKELLALGDAENDKEMLETACIGVAMGNASPVAKAAADIELVETSSQGGAGLAMERYSKLGSEEDDSS</sequence>
<dbReference type="OrthoDB" id="27226at2759"/>
<keyword evidence="2" id="KW-1185">Reference proteome</keyword>
<reference evidence="1" key="1">
    <citation type="submission" date="2020-06" db="EMBL/GenBank/DDBJ databases">
        <authorList>
            <consortium name="Plant Systems Biology data submission"/>
        </authorList>
    </citation>
    <scope>NUCLEOTIDE SEQUENCE</scope>
    <source>
        <strain evidence="1">D6</strain>
    </source>
</reference>
<name>A0A9N8EBY0_9STRA</name>
<dbReference type="EMBL" id="CAICTM010000920">
    <property type="protein sequence ID" value="CAB9518297.1"/>
    <property type="molecule type" value="Genomic_DNA"/>
</dbReference>
<dbReference type="GO" id="GO:0016791">
    <property type="term" value="F:phosphatase activity"/>
    <property type="evidence" value="ECO:0007669"/>
    <property type="project" value="TreeGrafter"/>
</dbReference>
<proteinExistence type="predicted"/>
<accession>A0A9N8EBY0</accession>
<dbReference type="PANTHER" id="PTHR10000:SF8">
    <property type="entry name" value="HAD SUPERFAMILY HYDROLASE-LIKE, TYPE 3"/>
    <property type="match status" value="1"/>
</dbReference>
<dbReference type="PROSITE" id="PS01229">
    <property type="entry name" value="COF_2"/>
    <property type="match status" value="1"/>
</dbReference>
<dbReference type="InterPro" id="IPR023214">
    <property type="entry name" value="HAD_sf"/>
</dbReference>
<dbReference type="GO" id="GO:0000287">
    <property type="term" value="F:magnesium ion binding"/>
    <property type="evidence" value="ECO:0007669"/>
    <property type="project" value="TreeGrafter"/>
</dbReference>
<gene>
    <name evidence="1" type="ORF">SEMRO_922_G220510.1</name>
</gene>
<evidence type="ECO:0000313" key="1">
    <source>
        <dbReference type="EMBL" id="CAB9518297.1"/>
    </source>
</evidence>
<dbReference type="InterPro" id="IPR036412">
    <property type="entry name" value="HAD-like_sf"/>
</dbReference>
<dbReference type="Gene3D" id="3.40.50.1000">
    <property type="entry name" value="HAD superfamily/HAD-like"/>
    <property type="match status" value="1"/>
</dbReference>
<dbReference type="PANTHER" id="PTHR10000">
    <property type="entry name" value="PHOSPHOSERINE PHOSPHATASE"/>
    <property type="match status" value="1"/>
</dbReference>
<dbReference type="SUPFAM" id="SSF56784">
    <property type="entry name" value="HAD-like"/>
    <property type="match status" value="1"/>
</dbReference>
<dbReference type="Gene3D" id="3.30.1240.10">
    <property type="match status" value="1"/>
</dbReference>
<dbReference type="Proteomes" id="UP001153069">
    <property type="component" value="Unassembled WGS sequence"/>
</dbReference>
<dbReference type="AlphaFoldDB" id="A0A9N8EBY0"/>
<comment type="caution">
    <text evidence="1">The sequence shown here is derived from an EMBL/GenBank/DDBJ whole genome shotgun (WGS) entry which is preliminary data.</text>
</comment>
<dbReference type="Pfam" id="PF08282">
    <property type="entry name" value="Hydrolase_3"/>
    <property type="match status" value="1"/>
</dbReference>
<protein>
    <submittedName>
        <fullName evidence="1">Sugar phosphatase YidA</fullName>
    </submittedName>
</protein>
<dbReference type="GO" id="GO:0005829">
    <property type="term" value="C:cytosol"/>
    <property type="evidence" value="ECO:0007669"/>
    <property type="project" value="TreeGrafter"/>
</dbReference>
<organism evidence="1 2">
    <name type="scientific">Seminavis robusta</name>
    <dbReference type="NCBI Taxonomy" id="568900"/>
    <lineage>
        <taxon>Eukaryota</taxon>
        <taxon>Sar</taxon>
        <taxon>Stramenopiles</taxon>
        <taxon>Ochrophyta</taxon>
        <taxon>Bacillariophyta</taxon>
        <taxon>Bacillariophyceae</taxon>
        <taxon>Bacillariophycidae</taxon>
        <taxon>Naviculales</taxon>
        <taxon>Naviculaceae</taxon>
        <taxon>Seminavis</taxon>
    </lineage>
</organism>